<dbReference type="Gene3D" id="2.40.70.10">
    <property type="entry name" value="Acid Proteases"/>
    <property type="match status" value="2"/>
</dbReference>
<name>A0A9P5BTW7_COLSI</name>
<evidence type="ECO:0000256" key="1">
    <source>
        <dbReference type="SAM" id="MobiDB-lite"/>
    </source>
</evidence>
<reference evidence="2" key="1">
    <citation type="submission" date="2019-06" db="EMBL/GenBank/DDBJ databases">
        <authorList>
            <person name="Gan P."/>
            <person name="Shirasu K."/>
        </authorList>
    </citation>
    <scope>NUCLEOTIDE SEQUENCE [LARGE SCALE GENOMIC DNA]</scope>
    <source>
        <strain evidence="2">CAD2</strain>
    </source>
</reference>
<evidence type="ECO:0000313" key="2">
    <source>
        <dbReference type="EMBL" id="KAF4850165.1"/>
    </source>
</evidence>
<organism evidence="2 3">
    <name type="scientific">Colletotrichum siamense</name>
    <name type="common">Anthracnose fungus</name>
    <dbReference type="NCBI Taxonomy" id="690259"/>
    <lineage>
        <taxon>Eukaryota</taxon>
        <taxon>Fungi</taxon>
        <taxon>Dikarya</taxon>
        <taxon>Ascomycota</taxon>
        <taxon>Pezizomycotina</taxon>
        <taxon>Sordariomycetes</taxon>
        <taxon>Hypocreomycetidae</taxon>
        <taxon>Glomerellales</taxon>
        <taxon>Glomerellaceae</taxon>
        <taxon>Colletotrichum</taxon>
        <taxon>Colletotrichum gloeosporioides species complex</taxon>
    </lineage>
</organism>
<gene>
    <name evidence="2" type="ORF">CGCSCA2_v011522</name>
</gene>
<accession>A0A9P5BTW7</accession>
<dbReference type="OrthoDB" id="6079484at2759"/>
<dbReference type="InterPro" id="IPR021109">
    <property type="entry name" value="Peptidase_aspartic_dom_sf"/>
</dbReference>
<evidence type="ECO:0000313" key="3">
    <source>
        <dbReference type="Proteomes" id="UP000711996"/>
    </source>
</evidence>
<dbReference type="CDD" id="cd00303">
    <property type="entry name" value="retropepsin_like"/>
    <property type="match status" value="2"/>
</dbReference>
<protein>
    <submittedName>
        <fullName evidence="2">Uncharacterized protein</fullName>
    </submittedName>
</protein>
<dbReference type="AlphaFoldDB" id="A0A9P5BTW7"/>
<proteinExistence type="predicted"/>
<dbReference type="Pfam" id="PF13650">
    <property type="entry name" value="Asp_protease_2"/>
    <property type="match status" value="1"/>
</dbReference>
<dbReference type="EMBL" id="QPMT01000046">
    <property type="protein sequence ID" value="KAF4850165.1"/>
    <property type="molecule type" value="Genomic_DNA"/>
</dbReference>
<sequence>MLQTAWIQSMWRQQYQERALYVSTTDGLVGMDEYIMMSSRDQGPAPKLLTTDVYVAMDDYDFMLASMHQQLDADALDLYEKVLSPLSEDLRNRIVQRMRYYGSNIKKAVQQVLLGDLESRWRQQGVLRTIDLLQASIVRESSLPTPKDLSCGQGMSMEQVASLEVHGTLNETAVVAVADTGSCFNLISERRATSMGLTPLAGTQGPMTLPNGSNVMSPGHVQLAFSFDGETEKHNLICSILPGATRDLVLGSLFLKATRTMTDFAHRIKRIIRCLANPSLNLIGAEQDFLGGYINGTECLAVPDTGSDVMAISLKHARRLGLKVHRRERHRTLVEFLDGSRVLTNGVAQADWQFAYGEPTIRCDFHVIKGLPVDAILSNTLLDEHDAFSRYEERIQSAERLNSTMGLGIYGISLVEVCEQKLRSLSDSYLDDIKSDNPFTRDKVERERARRDEIRDAIAQIPDEALRATKQHQEYLRKRLWDELRKPHLEANVSTGTAQDKHSIASHRNQGSRDSCWVPKVIQSNNIGARQLEEGLTVDDSNSSQATQRSRTGLKALRRFFR</sequence>
<keyword evidence="3" id="KW-1185">Reference proteome</keyword>
<dbReference type="Proteomes" id="UP000711996">
    <property type="component" value="Unassembled WGS sequence"/>
</dbReference>
<feature type="region of interest" description="Disordered" evidence="1">
    <location>
        <begin position="493"/>
        <end position="512"/>
    </location>
</feature>
<comment type="caution">
    <text evidence="2">The sequence shown here is derived from an EMBL/GenBank/DDBJ whole genome shotgun (WGS) entry which is preliminary data.</text>
</comment>